<name>A0A8H2PVS6_9MICO</name>
<sequence>MTNQSLAGYRIVRTIAETARAVTVLAQPALPTESPAELVVLKCYLNGVPSSSILAECEAMTSISSPHLPAVYDLASVSGNRLVAVCEWIPGTSLSKLLKSRGHFTAGEAITILVPLVETLARLHRAGIVHGGVSVDSVLFRESGSPVLIGLSQAARFVPQSTPAELSHNSAVRSDIASLTHLCAIVLSVVRSDSSGQQKLEDGIAWMTSTLLTNDPQWAAALEERLFALGAPEPVRVVGADSSASQDDPQPRRVSTLLGSAATEAVGAPSDRISVFGIPSWLQNELVRGLVALRLRLSHLRTWARRWVAPVRPRMWLLAGIATAALVTALLVAGVAPPDAIEPPELLSSTSHSAVVPTASPVNADPQLALGELLFTRERCFRDLSEGCLRDVAQADSPAFMADSELIGHIISGGELNNEVLLRFDEVLVTQELGDSVIFSLTSSANDKPATVLLVKGEAGWRMRSYTLPD</sequence>
<dbReference type="InterPro" id="IPR011009">
    <property type="entry name" value="Kinase-like_dom_sf"/>
</dbReference>
<evidence type="ECO:0000259" key="2">
    <source>
        <dbReference type="PROSITE" id="PS50011"/>
    </source>
</evidence>
<evidence type="ECO:0000313" key="3">
    <source>
        <dbReference type="EMBL" id="TQO21187.1"/>
    </source>
</evidence>
<keyword evidence="1" id="KW-0472">Membrane</keyword>
<gene>
    <name evidence="3" type="ORF">FB472_2864</name>
</gene>
<reference evidence="3 4" key="1">
    <citation type="submission" date="2019-06" db="EMBL/GenBank/DDBJ databases">
        <title>Sequencing the genomes of 1000 actinobacteria strains.</title>
        <authorList>
            <person name="Klenk H.-P."/>
        </authorList>
    </citation>
    <scope>NUCLEOTIDE SEQUENCE [LARGE SCALE GENOMIC DNA]</scope>
    <source>
        <strain evidence="3 4">DSM 21947</strain>
    </source>
</reference>
<dbReference type="Proteomes" id="UP000316560">
    <property type="component" value="Unassembled WGS sequence"/>
</dbReference>
<dbReference type="RefSeq" id="WP_141991374.1">
    <property type="nucleotide sequence ID" value="NZ_VFRA01000001.1"/>
</dbReference>
<dbReference type="InterPro" id="IPR001245">
    <property type="entry name" value="Ser-Thr/Tyr_kinase_cat_dom"/>
</dbReference>
<keyword evidence="3" id="KW-0808">Transferase</keyword>
<keyword evidence="1" id="KW-0812">Transmembrane</keyword>
<dbReference type="EMBL" id="VFRA01000001">
    <property type="protein sequence ID" value="TQO21187.1"/>
    <property type="molecule type" value="Genomic_DNA"/>
</dbReference>
<keyword evidence="3" id="KW-0418">Kinase</keyword>
<dbReference type="GO" id="GO:0005524">
    <property type="term" value="F:ATP binding"/>
    <property type="evidence" value="ECO:0007669"/>
    <property type="project" value="InterPro"/>
</dbReference>
<evidence type="ECO:0000256" key="1">
    <source>
        <dbReference type="SAM" id="Phobius"/>
    </source>
</evidence>
<proteinExistence type="predicted"/>
<dbReference type="GO" id="GO:0004672">
    <property type="term" value="F:protein kinase activity"/>
    <property type="evidence" value="ECO:0007669"/>
    <property type="project" value="InterPro"/>
</dbReference>
<protein>
    <submittedName>
        <fullName evidence="3">Protein kinase-like protein</fullName>
    </submittedName>
</protein>
<keyword evidence="1" id="KW-1133">Transmembrane helix</keyword>
<feature type="domain" description="Protein kinase" evidence="2">
    <location>
        <begin position="9"/>
        <end position="467"/>
    </location>
</feature>
<organism evidence="3 4">
    <name type="scientific">Rhodoglobus vestalii</name>
    <dbReference type="NCBI Taxonomy" id="193384"/>
    <lineage>
        <taxon>Bacteria</taxon>
        <taxon>Bacillati</taxon>
        <taxon>Actinomycetota</taxon>
        <taxon>Actinomycetes</taxon>
        <taxon>Micrococcales</taxon>
        <taxon>Microbacteriaceae</taxon>
        <taxon>Rhodoglobus</taxon>
    </lineage>
</organism>
<dbReference type="SMART" id="SM00220">
    <property type="entry name" value="S_TKc"/>
    <property type="match status" value="1"/>
</dbReference>
<dbReference type="InterPro" id="IPR000719">
    <property type="entry name" value="Prot_kinase_dom"/>
</dbReference>
<evidence type="ECO:0000313" key="4">
    <source>
        <dbReference type="Proteomes" id="UP000316560"/>
    </source>
</evidence>
<dbReference type="Pfam" id="PF07714">
    <property type="entry name" value="PK_Tyr_Ser-Thr"/>
    <property type="match status" value="1"/>
</dbReference>
<accession>A0A8H2PVS6</accession>
<dbReference type="Gene3D" id="1.10.510.10">
    <property type="entry name" value="Transferase(Phosphotransferase) domain 1"/>
    <property type="match status" value="1"/>
</dbReference>
<keyword evidence="4" id="KW-1185">Reference proteome</keyword>
<dbReference type="OrthoDB" id="5125808at2"/>
<dbReference type="PROSITE" id="PS50011">
    <property type="entry name" value="PROTEIN_KINASE_DOM"/>
    <property type="match status" value="1"/>
</dbReference>
<comment type="caution">
    <text evidence="3">The sequence shown here is derived from an EMBL/GenBank/DDBJ whole genome shotgun (WGS) entry which is preliminary data.</text>
</comment>
<dbReference type="SUPFAM" id="SSF56112">
    <property type="entry name" value="Protein kinase-like (PK-like)"/>
    <property type="match status" value="1"/>
</dbReference>
<feature type="transmembrane region" description="Helical" evidence="1">
    <location>
        <begin position="315"/>
        <end position="336"/>
    </location>
</feature>
<dbReference type="AlphaFoldDB" id="A0A8H2PVS6"/>